<sequence>MDFVSKTPNDPHQPASLLSKNLTDTPKINFANKLRQCSKDFDKEDLQDFKNKLVHWLKEINNLKLSPTTLMDQPNTSFPNMQNEAIDSRTTPEKERKGSDCVK</sequence>
<protein>
    <submittedName>
        <fullName evidence="2">Uncharacterized protein</fullName>
    </submittedName>
</protein>
<dbReference type="AlphaFoldDB" id="A0A9I9DVY7"/>
<feature type="region of interest" description="Disordered" evidence="1">
    <location>
        <begin position="68"/>
        <end position="103"/>
    </location>
</feature>
<evidence type="ECO:0000256" key="1">
    <source>
        <dbReference type="SAM" id="MobiDB-lite"/>
    </source>
</evidence>
<accession>A0A9I9DVY7</accession>
<feature type="region of interest" description="Disordered" evidence="1">
    <location>
        <begin position="1"/>
        <end position="22"/>
    </location>
</feature>
<proteinExistence type="predicted"/>
<dbReference type="Gramene" id="MELO3C024619.2.1">
    <property type="protein sequence ID" value="MELO3C024619.2.1"/>
    <property type="gene ID" value="MELO3C024619.2"/>
</dbReference>
<evidence type="ECO:0000313" key="2">
    <source>
        <dbReference type="EnsemblPlants" id="MELO3C024619.2.1"/>
    </source>
</evidence>
<feature type="compositionally biased region" description="Basic and acidic residues" evidence="1">
    <location>
        <begin position="86"/>
        <end position="103"/>
    </location>
</feature>
<feature type="compositionally biased region" description="Polar residues" evidence="1">
    <location>
        <begin position="68"/>
        <end position="85"/>
    </location>
</feature>
<name>A0A9I9DVY7_CUCME</name>
<reference evidence="2" key="1">
    <citation type="submission" date="2023-03" db="UniProtKB">
        <authorList>
            <consortium name="EnsemblPlants"/>
        </authorList>
    </citation>
    <scope>IDENTIFICATION</scope>
</reference>
<dbReference type="EnsemblPlants" id="MELO3C024619.2.1">
    <property type="protein sequence ID" value="MELO3C024619.2.1"/>
    <property type="gene ID" value="MELO3C024619.2"/>
</dbReference>
<organism evidence="2">
    <name type="scientific">Cucumis melo</name>
    <name type="common">Muskmelon</name>
    <dbReference type="NCBI Taxonomy" id="3656"/>
    <lineage>
        <taxon>Eukaryota</taxon>
        <taxon>Viridiplantae</taxon>
        <taxon>Streptophyta</taxon>
        <taxon>Embryophyta</taxon>
        <taxon>Tracheophyta</taxon>
        <taxon>Spermatophyta</taxon>
        <taxon>Magnoliopsida</taxon>
        <taxon>eudicotyledons</taxon>
        <taxon>Gunneridae</taxon>
        <taxon>Pentapetalae</taxon>
        <taxon>rosids</taxon>
        <taxon>fabids</taxon>
        <taxon>Cucurbitales</taxon>
        <taxon>Cucurbitaceae</taxon>
        <taxon>Benincaseae</taxon>
        <taxon>Cucumis</taxon>
    </lineage>
</organism>